<evidence type="ECO:0000313" key="4">
    <source>
        <dbReference type="Proteomes" id="UP000000933"/>
    </source>
</evidence>
<evidence type="ECO:0000313" key="3">
    <source>
        <dbReference type="EMBL" id="CBH25946.1"/>
    </source>
</evidence>
<reference evidence="4" key="2">
    <citation type="submission" date="2010-04" db="EMBL/GenBank/DDBJ databases">
        <title>Genome sequence of Salinibacter ruber M8.</title>
        <authorList>
            <consortium name="Genoscope"/>
        </authorList>
    </citation>
    <scope>NUCLEOTIDE SEQUENCE [LARGE SCALE GENOMIC DNA]</scope>
    <source>
        <strain evidence="4">M8</strain>
    </source>
</reference>
<gene>
    <name evidence="3" type="ordered locus">SRM_03025</name>
</gene>
<dbReference type="AlphaFoldDB" id="D5HD41"/>
<dbReference type="EMBL" id="FP565814">
    <property type="protein sequence ID" value="CBH25946.1"/>
    <property type="molecule type" value="Genomic_DNA"/>
</dbReference>
<organism evidence="3 4">
    <name type="scientific">Salinibacter ruber (strain M8)</name>
    <dbReference type="NCBI Taxonomy" id="761659"/>
    <lineage>
        <taxon>Bacteria</taxon>
        <taxon>Pseudomonadati</taxon>
        <taxon>Rhodothermota</taxon>
        <taxon>Rhodothermia</taxon>
        <taxon>Rhodothermales</taxon>
        <taxon>Salinibacteraceae</taxon>
        <taxon>Salinibacter</taxon>
    </lineage>
</organism>
<accession>D5HD41</accession>
<sequence>MFLSAPSRPQSAPGRPRRDGRRLQPPVLRFTCAVPPMDDPTRASLPDSDPAPPVPESIKPDDTLPDADLSPLPPEYQAVVRRLQAEVDRATTALDRLQAENERLRRRVAELERRPAVRPDATPLVLDDNPGALRDRISAFIEAIDAYLDNGADGAPNTSSSPDSP</sequence>
<feature type="coiled-coil region" evidence="1">
    <location>
        <begin position="80"/>
        <end position="114"/>
    </location>
</feature>
<keyword evidence="1" id="KW-0175">Coiled coil</keyword>
<feature type="region of interest" description="Disordered" evidence="2">
    <location>
        <begin position="1"/>
        <end position="74"/>
    </location>
</feature>
<evidence type="ECO:0000256" key="1">
    <source>
        <dbReference type="SAM" id="Coils"/>
    </source>
</evidence>
<dbReference type="Proteomes" id="UP000000933">
    <property type="component" value="Chromosome"/>
</dbReference>
<protein>
    <recommendedName>
        <fullName evidence="5">Dopamine receptor D4</fullName>
    </recommendedName>
</protein>
<evidence type="ECO:0008006" key="5">
    <source>
        <dbReference type="Google" id="ProtNLM"/>
    </source>
</evidence>
<name>D5HD41_SALRM</name>
<dbReference type="KEGG" id="srm:SRM_03025"/>
<proteinExistence type="predicted"/>
<evidence type="ECO:0000256" key="2">
    <source>
        <dbReference type="SAM" id="MobiDB-lite"/>
    </source>
</evidence>
<dbReference type="HOGENOM" id="CLU_1609630_0_0_10"/>
<reference evidence="3 4" key="1">
    <citation type="journal article" date="2010" name="ISME J.">
        <title>Fine-scale evolution: genomic, phenotypic and ecological differentiation in two coexisting Salinibacter ruber strains.</title>
        <authorList>
            <person name="Pena A."/>
            <person name="Teeling H."/>
            <person name="Huerta-Cepas J."/>
            <person name="Santos F."/>
            <person name="Yarza P."/>
            <person name="Brito-Echeverria J."/>
            <person name="Lucio M."/>
            <person name="Schmitt-Kopplin P."/>
            <person name="Meseguer I."/>
            <person name="Schenowitz C."/>
            <person name="Dossat C."/>
            <person name="Barbe V."/>
            <person name="Dopazo J."/>
            <person name="Rossello-Mora R."/>
            <person name="Schuler M."/>
            <person name="Glockner F.O."/>
            <person name="Amann R."/>
            <person name="Gabaldon T."/>
            <person name="Anton J."/>
        </authorList>
    </citation>
    <scope>NUCLEOTIDE SEQUENCE [LARGE SCALE GENOMIC DNA]</scope>
    <source>
        <strain evidence="3 4">M8</strain>
    </source>
</reference>